<proteinExistence type="predicted"/>
<dbReference type="EMBL" id="LVHI01000013">
    <property type="protein sequence ID" value="OAK54068.1"/>
    <property type="molecule type" value="Genomic_DNA"/>
</dbReference>
<keyword evidence="9" id="KW-1185">Reference proteome</keyword>
<protein>
    <recommendedName>
        <fullName evidence="7">TraD/TraG TraM recognition site domain-containing protein</fullName>
    </recommendedName>
</protein>
<dbReference type="SUPFAM" id="SSF81442">
    <property type="entry name" value="Cytochrome c oxidase subunit I-like"/>
    <property type="match status" value="1"/>
</dbReference>
<dbReference type="AlphaFoldDB" id="A0A177YG24"/>
<dbReference type="Proteomes" id="UP000077519">
    <property type="component" value="Unassembled WGS sequence"/>
</dbReference>
<evidence type="ECO:0000313" key="8">
    <source>
        <dbReference type="EMBL" id="OAK54068.1"/>
    </source>
</evidence>
<name>A0A177YG24_9NOCA</name>
<dbReference type="PANTHER" id="PTHR37937">
    <property type="entry name" value="CONJUGATIVE TRANSFER: DNA TRANSPORT"/>
    <property type="match status" value="1"/>
</dbReference>
<dbReference type="PANTHER" id="PTHR37937:SF1">
    <property type="entry name" value="CONJUGATIVE TRANSFER: DNA TRANSPORT"/>
    <property type="match status" value="1"/>
</dbReference>
<dbReference type="InterPro" id="IPR032689">
    <property type="entry name" value="TraG-D_C"/>
</dbReference>
<evidence type="ECO:0000256" key="1">
    <source>
        <dbReference type="ARBA" id="ARBA00004651"/>
    </source>
</evidence>
<sequence length="633" mass="67923">MVTKKPTSKGAGTSSSTFPLIAVSVVIVLIALGYGSLWLGHVFVDTGEDIPANPFGALFSVAGGTLTWPSVSTWIFVIAVIIVSGLTGVVTAARATDSGKNDVDAKARLMGPTSKLTGVTGKQARERAKSLRSDLAEVDTLDDSDIGVVVGRTVQGNQKVFMSWEDMLFALAGPRMGKTAALAIDALCTAPGAALFTSNKRDGHDFTRGVREQLGTVWRYDLQGIAEGPLTTGDGFWWNPLRGIDTIVAARKLASYFAAASRDDSAKVDAYFDGGAQELLAQMMFASACGGGDLLHVYGWLSDEANELPQKLLLEHGHAIVAMRLKSTSDLNPRQRDGLYDMARRFIGLLEEKSYAMSILPPNRVDLGVEDTPDTTIGAGVKYPHAMTEFVVEKFVTSRDTLYALSKEGPDSSSALTTALIGSIIDAAQRVARRSPRGRLPVPMLCILDEAANVCRLPELPAWYSHLGSQGICVMTIVQNLSQAQKVWGQDGVKQLLDAANFLWYGGGLKDKTTLSELSALVGDHDVERWSNSRSGGMFDSGSSSKSQSWSKEPILTVDDLGAIPKTRALVLISGNRPVLVVKVYWSDGPNANGIDSSFARYGIPEKDLIQIERTAAPTAETVTAISDEEPYR</sequence>
<evidence type="ECO:0000256" key="6">
    <source>
        <dbReference type="SAM" id="Phobius"/>
    </source>
</evidence>
<feature type="domain" description="TraD/TraG TraM recognition site" evidence="7">
    <location>
        <begin position="443"/>
        <end position="566"/>
    </location>
</feature>
<keyword evidence="3 6" id="KW-0812">Transmembrane</keyword>
<comment type="caution">
    <text evidence="8">The sequence shown here is derived from an EMBL/GenBank/DDBJ whole genome shotgun (WGS) entry which is preliminary data.</text>
</comment>
<dbReference type="Pfam" id="PF12696">
    <property type="entry name" value="TraG-D_C"/>
    <property type="match status" value="1"/>
</dbReference>
<keyword evidence="2" id="KW-1003">Cell membrane</keyword>
<keyword evidence="4 6" id="KW-1133">Transmembrane helix</keyword>
<evidence type="ECO:0000313" key="9">
    <source>
        <dbReference type="Proteomes" id="UP000077519"/>
    </source>
</evidence>
<dbReference type="Gene3D" id="3.40.50.300">
    <property type="entry name" value="P-loop containing nucleotide triphosphate hydrolases"/>
    <property type="match status" value="1"/>
</dbReference>
<dbReference type="InterPro" id="IPR036927">
    <property type="entry name" value="Cyt_c_oxase-like_su1_sf"/>
</dbReference>
<evidence type="ECO:0000259" key="7">
    <source>
        <dbReference type="Pfam" id="PF12696"/>
    </source>
</evidence>
<evidence type="ECO:0000256" key="5">
    <source>
        <dbReference type="ARBA" id="ARBA00023136"/>
    </source>
</evidence>
<dbReference type="CDD" id="cd01127">
    <property type="entry name" value="TrwB_TraG_TraD_VirD4"/>
    <property type="match status" value="1"/>
</dbReference>
<evidence type="ECO:0000256" key="3">
    <source>
        <dbReference type="ARBA" id="ARBA00022692"/>
    </source>
</evidence>
<dbReference type="InterPro" id="IPR027417">
    <property type="entry name" value="P-loop_NTPase"/>
</dbReference>
<reference evidence="8 9" key="1">
    <citation type="submission" date="2016-03" db="EMBL/GenBank/DDBJ databases">
        <title>Genome sequence of Rhodococcus kyotonensis KB10.</title>
        <authorList>
            <person name="Jeong H."/>
            <person name="Hong C.E."/>
            <person name="Jo S.H."/>
            <person name="Park J.M."/>
        </authorList>
    </citation>
    <scope>NUCLEOTIDE SEQUENCE [LARGE SCALE GENOMIC DNA]</scope>
    <source>
        <strain evidence="8 9">KB10</strain>
    </source>
</reference>
<keyword evidence="5 6" id="KW-0472">Membrane</keyword>
<evidence type="ECO:0000256" key="4">
    <source>
        <dbReference type="ARBA" id="ARBA00022989"/>
    </source>
</evidence>
<dbReference type="SUPFAM" id="SSF52540">
    <property type="entry name" value="P-loop containing nucleoside triphosphate hydrolases"/>
    <property type="match status" value="1"/>
</dbReference>
<organism evidence="8 9">
    <name type="scientific">Rhodococcoides kyotonense</name>
    <dbReference type="NCBI Taxonomy" id="398843"/>
    <lineage>
        <taxon>Bacteria</taxon>
        <taxon>Bacillati</taxon>
        <taxon>Actinomycetota</taxon>
        <taxon>Actinomycetes</taxon>
        <taxon>Mycobacteriales</taxon>
        <taxon>Nocardiaceae</taxon>
        <taxon>Rhodococcoides</taxon>
    </lineage>
</organism>
<dbReference type="GO" id="GO:0005886">
    <property type="term" value="C:plasma membrane"/>
    <property type="evidence" value="ECO:0007669"/>
    <property type="project" value="UniProtKB-SubCell"/>
</dbReference>
<gene>
    <name evidence="8" type="ORF">A3K89_21440</name>
</gene>
<accession>A0A177YG24</accession>
<feature type="transmembrane region" description="Helical" evidence="6">
    <location>
        <begin position="20"/>
        <end position="39"/>
    </location>
</feature>
<dbReference type="InterPro" id="IPR051539">
    <property type="entry name" value="T4SS-coupling_protein"/>
</dbReference>
<dbReference type="RefSeq" id="WP_068426458.1">
    <property type="nucleotide sequence ID" value="NZ_LVHI01000013.1"/>
</dbReference>
<comment type="subcellular location">
    <subcellularLocation>
        <location evidence="1">Cell membrane</location>
        <topology evidence="1">Multi-pass membrane protein</topology>
    </subcellularLocation>
</comment>
<evidence type="ECO:0000256" key="2">
    <source>
        <dbReference type="ARBA" id="ARBA00022475"/>
    </source>
</evidence>